<evidence type="ECO:0000313" key="3">
    <source>
        <dbReference type="Proteomes" id="UP000262719"/>
    </source>
</evidence>
<organism evidence="2 3">
    <name type="scientific">Gordonia phage Schmidt</name>
    <dbReference type="NCBI Taxonomy" id="2301697"/>
    <lineage>
        <taxon>Viruses</taxon>
        <taxon>Duplodnaviria</taxon>
        <taxon>Heunggongvirae</taxon>
        <taxon>Uroviricota</taxon>
        <taxon>Caudoviricetes</taxon>
        <taxon>Ruthgordonvirinae</taxon>
        <taxon>Schmidtvirus</taxon>
        <taxon>Schmidtvirus schmidt</taxon>
    </lineage>
</organism>
<dbReference type="GO" id="GO:0016787">
    <property type="term" value="F:hydrolase activity"/>
    <property type="evidence" value="ECO:0007669"/>
    <property type="project" value="UniProtKB-KW"/>
</dbReference>
<dbReference type="Proteomes" id="UP000262719">
    <property type="component" value="Segment"/>
</dbReference>
<reference evidence="2 3" key="1">
    <citation type="submission" date="2018-07" db="EMBL/GenBank/DDBJ databases">
        <authorList>
            <person name="Roberston F.H."/>
            <person name="Ghiringhelli B.C."/>
            <person name="Garcia S."/>
            <person name="Henry S."/>
            <person name="Naegele L."/>
            <person name="Slowan-Pomeroy T."/>
            <person name="Briggs L.A."/>
            <person name="Warner M.H."/>
            <person name="Garlena R.A."/>
            <person name="Russell D.A."/>
            <person name="Pope W.H."/>
            <person name="Jacobs-Sera D."/>
            <person name="Hatfull G.F."/>
        </authorList>
    </citation>
    <scope>NUCLEOTIDE SEQUENCE [LARGE SCALE GENOMIC DNA]</scope>
</reference>
<keyword evidence="3" id="KW-1185">Reference proteome</keyword>
<dbReference type="EMBL" id="MH651189">
    <property type="protein sequence ID" value="AXQ65125.1"/>
    <property type="molecule type" value="Genomic_DNA"/>
</dbReference>
<name>A0A385E2L9_9CAUD</name>
<dbReference type="KEGG" id="vg:63911682"/>
<keyword evidence="1 2" id="KW-0378">Hydrolase</keyword>
<gene>
    <name evidence="2" type="primary">3</name>
    <name evidence="2" type="ORF">SEA_SCHMIDT_3</name>
</gene>
<dbReference type="RefSeq" id="YP_010050943.1">
    <property type="nucleotide sequence ID" value="NC_054436.1"/>
</dbReference>
<proteinExistence type="predicted"/>
<protein>
    <submittedName>
        <fullName evidence="2">Serine hydrolase</fullName>
    </submittedName>
</protein>
<dbReference type="InterPro" id="IPR000675">
    <property type="entry name" value="Cutinase/axe"/>
</dbReference>
<sequence length="211" mass="22645">MKRTTGGILAVILAAVAVLTGVAAAPARAGGCPSVAYFAIGGNGDPKSVGVPHVPAGWRMNIEYPADVFQGDRSRQIAGDKLDAEAKKLRLACRDTRIGVYGYSLGASAGSIVVDRWQTDTLMNRDTFAVFYGNPRHPIGDDGWGGIEVAGLPHIPFIYRWHGARLSGPIPVEEHCNWRRDVICSAPLPLHSNLIGAWKALEGYLTGDHLY</sequence>
<evidence type="ECO:0000256" key="1">
    <source>
        <dbReference type="ARBA" id="ARBA00022801"/>
    </source>
</evidence>
<evidence type="ECO:0000313" key="2">
    <source>
        <dbReference type="EMBL" id="AXQ65125.1"/>
    </source>
</evidence>
<dbReference type="GeneID" id="63911682"/>
<dbReference type="SUPFAM" id="SSF53474">
    <property type="entry name" value="alpha/beta-Hydrolases"/>
    <property type="match status" value="1"/>
</dbReference>
<dbReference type="Pfam" id="PF01083">
    <property type="entry name" value="Cutinase"/>
    <property type="match status" value="1"/>
</dbReference>
<dbReference type="InterPro" id="IPR029058">
    <property type="entry name" value="AB_hydrolase_fold"/>
</dbReference>
<accession>A0A385E2L9</accession>
<dbReference type="Gene3D" id="3.40.50.1820">
    <property type="entry name" value="alpha/beta hydrolase"/>
    <property type="match status" value="1"/>
</dbReference>